<evidence type="ECO:0000313" key="4">
    <source>
        <dbReference type="Proteomes" id="UP000308528"/>
    </source>
</evidence>
<dbReference type="Proteomes" id="UP000308528">
    <property type="component" value="Unassembled WGS sequence"/>
</dbReference>
<dbReference type="EMBL" id="SRSF01000011">
    <property type="protein sequence ID" value="THH35585.1"/>
    <property type="molecule type" value="Genomic_DNA"/>
</dbReference>
<evidence type="ECO:0000313" key="3">
    <source>
        <dbReference type="EMBL" id="THH35585.1"/>
    </source>
</evidence>
<protein>
    <submittedName>
        <fullName evidence="3">VanZ family protein</fullName>
    </submittedName>
</protein>
<keyword evidence="1" id="KW-1133">Transmembrane helix</keyword>
<feature type="transmembrane region" description="Helical" evidence="1">
    <location>
        <begin position="27"/>
        <end position="44"/>
    </location>
</feature>
<feature type="transmembrane region" description="Helical" evidence="1">
    <location>
        <begin position="79"/>
        <end position="95"/>
    </location>
</feature>
<feature type="domain" description="VanZ-like" evidence="2">
    <location>
        <begin position="54"/>
        <end position="131"/>
    </location>
</feature>
<dbReference type="RefSeq" id="WP_136460383.1">
    <property type="nucleotide sequence ID" value="NZ_SRSF01000011.1"/>
</dbReference>
<name>A0A4S4NA93_9BACT</name>
<proteinExistence type="predicted"/>
<dbReference type="Pfam" id="PF04892">
    <property type="entry name" value="VanZ"/>
    <property type="match status" value="1"/>
</dbReference>
<dbReference type="AlphaFoldDB" id="A0A4S4NA93"/>
<gene>
    <name evidence="3" type="ORF">E4021_15970</name>
</gene>
<keyword evidence="1" id="KW-0472">Membrane</keyword>
<feature type="transmembrane region" description="Helical" evidence="1">
    <location>
        <begin position="115"/>
        <end position="131"/>
    </location>
</feature>
<organism evidence="3 4">
    <name type="scientific">Neolewinella litorea</name>
    <dbReference type="NCBI Taxonomy" id="2562452"/>
    <lineage>
        <taxon>Bacteria</taxon>
        <taxon>Pseudomonadati</taxon>
        <taxon>Bacteroidota</taxon>
        <taxon>Saprospiria</taxon>
        <taxon>Saprospirales</taxon>
        <taxon>Lewinellaceae</taxon>
        <taxon>Neolewinella</taxon>
    </lineage>
</organism>
<keyword evidence="1" id="KW-0812">Transmembrane</keyword>
<dbReference type="OrthoDB" id="1438879at2"/>
<keyword evidence="4" id="KW-1185">Reference proteome</keyword>
<dbReference type="NCBIfam" id="NF037970">
    <property type="entry name" value="vanZ_1"/>
    <property type="match status" value="1"/>
</dbReference>
<evidence type="ECO:0000256" key="1">
    <source>
        <dbReference type="SAM" id="Phobius"/>
    </source>
</evidence>
<sequence>MFLFLTGCFLVSATVVTQGLKTWPGPADAALVIGVATAYFMILVRMTSPVERSHLIEYGVVAVFILEALRERIRQGHRVAAPALLAILFTTLIGVVDESLQLFIPDRVFDPVDMLFNAGAAALAVGMSLLLNRWHRRRSGDGAGNFEA</sequence>
<comment type="caution">
    <text evidence="3">The sequence shown here is derived from an EMBL/GenBank/DDBJ whole genome shotgun (WGS) entry which is preliminary data.</text>
</comment>
<reference evidence="3 4" key="1">
    <citation type="submission" date="2019-04" db="EMBL/GenBank/DDBJ databases">
        <title>Lewinella litorea sp. nov., isolated from a marine sand.</title>
        <authorList>
            <person name="Yoon J.-H."/>
        </authorList>
    </citation>
    <scope>NUCLEOTIDE SEQUENCE [LARGE SCALE GENOMIC DNA]</scope>
    <source>
        <strain evidence="3 4">HSMS-39</strain>
    </source>
</reference>
<evidence type="ECO:0000259" key="2">
    <source>
        <dbReference type="Pfam" id="PF04892"/>
    </source>
</evidence>
<dbReference type="InterPro" id="IPR006976">
    <property type="entry name" value="VanZ-like"/>
</dbReference>
<accession>A0A4S4NA93</accession>